<organism evidence="3 4">
    <name type="scientific">Sitophilus oryzae</name>
    <name type="common">Rice weevil</name>
    <name type="synonym">Curculio oryzae</name>
    <dbReference type="NCBI Taxonomy" id="7048"/>
    <lineage>
        <taxon>Eukaryota</taxon>
        <taxon>Metazoa</taxon>
        <taxon>Ecdysozoa</taxon>
        <taxon>Arthropoda</taxon>
        <taxon>Hexapoda</taxon>
        <taxon>Insecta</taxon>
        <taxon>Pterygota</taxon>
        <taxon>Neoptera</taxon>
        <taxon>Endopterygota</taxon>
        <taxon>Coleoptera</taxon>
        <taxon>Polyphaga</taxon>
        <taxon>Cucujiformia</taxon>
        <taxon>Curculionidae</taxon>
        <taxon>Dryophthorinae</taxon>
        <taxon>Sitophilus</taxon>
    </lineage>
</organism>
<evidence type="ECO:0000313" key="4">
    <source>
        <dbReference type="RefSeq" id="XP_030747834.1"/>
    </source>
</evidence>
<proteinExistence type="predicted"/>
<feature type="signal peptide" evidence="2">
    <location>
        <begin position="1"/>
        <end position="21"/>
    </location>
</feature>
<evidence type="ECO:0000256" key="2">
    <source>
        <dbReference type="SAM" id="SignalP"/>
    </source>
</evidence>
<feature type="coiled-coil region" evidence="1">
    <location>
        <begin position="68"/>
        <end position="95"/>
    </location>
</feature>
<dbReference type="InParanoid" id="A0A6J2XAH7"/>
<evidence type="ECO:0000256" key="1">
    <source>
        <dbReference type="SAM" id="Coils"/>
    </source>
</evidence>
<dbReference type="RefSeq" id="XP_030747834.1">
    <property type="nucleotide sequence ID" value="XM_030891974.1"/>
</dbReference>
<protein>
    <submittedName>
        <fullName evidence="4">Uncharacterized protein LOC115876265</fullName>
    </submittedName>
</protein>
<keyword evidence="3" id="KW-1185">Reference proteome</keyword>
<reference evidence="4" key="1">
    <citation type="submission" date="2025-08" db="UniProtKB">
        <authorList>
            <consortium name="RefSeq"/>
        </authorList>
    </citation>
    <scope>IDENTIFICATION</scope>
    <source>
        <tissue evidence="4">Gonads</tissue>
    </source>
</reference>
<keyword evidence="2" id="KW-0732">Signal</keyword>
<dbReference type="Proteomes" id="UP000504635">
    <property type="component" value="Unplaced"/>
</dbReference>
<feature type="chain" id="PRO_5027002749" evidence="2">
    <location>
        <begin position="22"/>
        <end position="444"/>
    </location>
</feature>
<evidence type="ECO:0000313" key="3">
    <source>
        <dbReference type="Proteomes" id="UP000504635"/>
    </source>
</evidence>
<gene>
    <name evidence="4" type="primary">LOC115876265</name>
</gene>
<dbReference type="AlphaFoldDB" id="A0A6J2XAH7"/>
<keyword evidence="1" id="KW-0175">Coiled coil</keyword>
<dbReference type="OrthoDB" id="6372889at2759"/>
<dbReference type="GeneID" id="115876265"/>
<name>A0A6J2XAH7_SITOR</name>
<accession>A0A6J2XAH7</accession>
<dbReference type="KEGG" id="soy:115876265"/>
<sequence>MYSKTLIFLCTFCCNVLLSLSLPQETIRVNSDVENFQNAVQKQTFNSVLFSIEERLRNLDNIYSMQLSETLKTKLEQYHRKLEILDKKMIQLESMIMLNLDKISENISTKNYRDDIVKTQIYRKLDNMYDGLSHRMSYMDKKHDMALDKLQIKTDTVMSRLEKMEDSMNQKYSDIENEFSDTQIIIEELKTSLISTEENYQNLTSGILHNTIQNGLVINSINETVNVLSQEVHYVISPKVEKIENKTEKNLEISLNSQTLLYAMKSELKEDYNNYANKVADMNIEAWKKNDIIDIKIETIEKGINQIKTEVQNGVRSLMLQIGKTGGKESLNNEKSLESLRKSLNLSMEKILSNQGLFLESCHRVQMDESQIESEISVMLEKLIDMLEKKMTTVMKDIKTLEKSVKNHDSRINRNILQANTNVVSLYEKNTKNNELVEHELERD</sequence>